<dbReference type="Proteomes" id="UP000187455">
    <property type="component" value="Unassembled WGS sequence"/>
</dbReference>
<keyword evidence="4" id="KW-1185">Reference proteome</keyword>
<feature type="compositionally biased region" description="Low complexity" evidence="1">
    <location>
        <begin position="604"/>
        <end position="614"/>
    </location>
</feature>
<dbReference type="Pfam" id="PF23305">
    <property type="entry name" value="DUF7082"/>
    <property type="match status" value="1"/>
</dbReference>
<evidence type="ECO:0000259" key="2">
    <source>
        <dbReference type="Pfam" id="PF23305"/>
    </source>
</evidence>
<feature type="region of interest" description="Disordered" evidence="1">
    <location>
        <begin position="825"/>
        <end position="846"/>
    </location>
</feature>
<accession>A0A1R0H103</accession>
<gene>
    <name evidence="3" type="ORF">AYI68_g3042</name>
</gene>
<feature type="domain" description="DUF7082" evidence="2">
    <location>
        <begin position="392"/>
        <end position="545"/>
    </location>
</feature>
<protein>
    <recommendedName>
        <fullName evidence="2">DUF7082 domain-containing protein</fullName>
    </recommendedName>
</protein>
<proteinExistence type="predicted"/>
<evidence type="ECO:0000313" key="4">
    <source>
        <dbReference type="Proteomes" id="UP000187455"/>
    </source>
</evidence>
<name>A0A1R0H103_9FUNG</name>
<evidence type="ECO:0000256" key="1">
    <source>
        <dbReference type="SAM" id="MobiDB-lite"/>
    </source>
</evidence>
<dbReference type="PANTHER" id="PTHR39463">
    <property type="entry name" value="MEDUSA"/>
    <property type="match status" value="1"/>
</dbReference>
<evidence type="ECO:0000313" key="3">
    <source>
        <dbReference type="EMBL" id="OLY82829.1"/>
    </source>
</evidence>
<dbReference type="OrthoDB" id="1751210at2759"/>
<dbReference type="EMBL" id="LSSL01001222">
    <property type="protein sequence ID" value="OLY82829.1"/>
    <property type="molecule type" value="Genomic_DNA"/>
</dbReference>
<reference evidence="3 4" key="1">
    <citation type="journal article" date="2016" name="Mol. Biol. Evol.">
        <title>Genome-Wide Survey of Gut Fungi (Harpellales) Reveals the First Horizontally Transferred Ubiquitin Gene from a Mosquito Host.</title>
        <authorList>
            <person name="Wang Y."/>
            <person name="White M.M."/>
            <person name="Kvist S."/>
            <person name="Moncalvo J.M."/>
        </authorList>
    </citation>
    <scope>NUCLEOTIDE SEQUENCE [LARGE SCALE GENOMIC DNA]</scope>
    <source>
        <strain evidence="3 4">ALG-7-W6</strain>
    </source>
</reference>
<organism evidence="3 4">
    <name type="scientific">Smittium mucronatum</name>
    <dbReference type="NCBI Taxonomy" id="133383"/>
    <lineage>
        <taxon>Eukaryota</taxon>
        <taxon>Fungi</taxon>
        <taxon>Fungi incertae sedis</taxon>
        <taxon>Zoopagomycota</taxon>
        <taxon>Kickxellomycotina</taxon>
        <taxon>Harpellomycetes</taxon>
        <taxon>Harpellales</taxon>
        <taxon>Legeriomycetaceae</taxon>
        <taxon>Smittium</taxon>
    </lineage>
</organism>
<dbReference type="PANTHER" id="PTHR39463:SF1">
    <property type="entry name" value="MEDUSA"/>
    <property type="match status" value="1"/>
</dbReference>
<feature type="region of interest" description="Disordered" evidence="1">
    <location>
        <begin position="604"/>
        <end position="631"/>
    </location>
</feature>
<dbReference type="InterPro" id="IPR055509">
    <property type="entry name" value="DUF7082"/>
</dbReference>
<dbReference type="GO" id="GO:0005634">
    <property type="term" value="C:nucleus"/>
    <property type="evidence" value="ECO:0007669"/>
    <property type="project" value="TreeGrafter"/>
</dbReference>
<sequence length="1012" mass="115429">MISCPQDNEGNFCNDKKSKDIQENSAKNVLVIPKVVKASPNGDDLFQNHDSDVLMSFNLDIVNEKGFLNPNPIYNENPYVIGNLSFNDQNKSQINHPYITEDQKYAQKINNDFNGFNRNWSVNKNVDNHPLQSYANTPNTFWNPSSIIENSFYDGSQGPILRNSENVCGYDNVLFNKFMSQSHTTNLNNVGLGNMNADYVYENSQYRGMFNNSLDDIGNLRSDQSAPLSGFDKRLLNPGGYGFQNQAESSGIYSQIPIQPPIADLNVISPNKDYRSFDVQNEDQNVLNPRFNSTNRLEGYGMAYSNQKNLNLSQSYNNQFLPQQYKSGFNVEISQNNPDLKISERQISNVNQTKQNQKNSYSAKYTKDPNFKSAVVEFNRPAINFQSSLLNKTNVIFKGCLESMMTNWNSDERRVKRRLVQFWKFNEANNIICSFSPMHSYERNTSNIVISCIYWEAQNDYFITSVDCIHLLESLISVRFSVEEKNRIRRNLEGFRPLTASKAKSESSDFYKLIMSYPNPKPRNIEKDVKVFKWKSLSSALIKIIGKYTSSCTASRKNLLKKHPEKTELFIDNFAANNSQMHSDSMDRNPQSILHLRDSDLCSNSQSLNRPSSSTRIYPNEPISSSGNPKIMVKKNNSKLRALNSMKRSKKRNHDDVINSNSNLVLTDGYQDNKTLKPNLELEFTSSSEISPIIMELNRSRSVGNYPFLNYGLDSNAESPIINSRFAMVDSKNLQESTSNDNNIKMDGYPNLVQSVEYLNTTPRVEQERININSQQKNNKYIEEYENGLRTIESISLTSDFQENKKQDSLDNLTMNPLFKFERGENIGSSLGGKNDTLVGPDENPQMNEVSFKKSELSGRGIFQENNIEYVFPMVFNGENKKFENMSNLFQKEKNSEYELVGTEETLELESMFGPKSKRNAISTSITDATSCSSINLFDTDMNAWNFQAFEEGSHESFSTTIGGLCKYPNESQAFFDYAINKNSGSKETDKKPSEFNLNQNFRMDEIVGNQV</sequence>
<dbReference type="STRING" id="133383.A0A1R0H103"/>
<dbReference type="AlphaFoldDB" id="A0A1R0H103"/>
<comment type="caution">
    <text evidence="3">The sequence shown here is derived from an EMBL/GenBank/DDBJ whole genome shotgun (WGS) entry which is preliminary data.</text>
</comment>